<reference evidence="4" key="3">
    <citation type="submission" date="2016-10" db="EMBL/GenBank/DDBJ databases">
        <authorList>
            <person name="Varghese N."/>
        </authorList>
    </citation>
    <scope>NUCLEOTIDE SEQUENCE [LARGE SCALE GENOMIC DNA]</scope>
    <source>
        <strain evidence="4">DSM 16632</strain>
    </source>
</reference>
<name>A0A126QZF5_METOL</name>
<reference evidence="2" key="4">
    <citation type="submission" date="2016-10" db="EMBL/GenBank/DDBJ databases">
        <authorList>
            <person name="de Groot N.N."/>
        </authorList>
    </citation>
    <scope>NUCLEOTIDE SEQUENCE [LARGE SCALE GENOMIC DNA]</scope>
    <source>
        <strain evidence="2">DSM 16632</strain>
    </source>
</reference>
<dbReference type="KEGG" id="mol:YLM1_0205"/>
<reference evidence="1 3" key="1">
    <citation type="journal article" date="2016" name="Genome Announc.">
        <title>Draft Genome Sequence of the Rumen Methanogen Methanobrevibacter olleyae YLM1.</title>
        <authorList>
            <person name="Kelly W.J."/>
            <person name="Li D."/>
            <person name="Lambie S.C."/>
            <person name="Cox F."/>
            <person name="Attwood G.T."/>
            <person name="Altermann E."/>
            <person name="Leahy S.C."/>
        </authorList>
    </citation>
    <scope>NUCLEOTIDE SEQUENCE [LARGE SCALE GENOMIC DNA]</scope>
    <source>
        <strain evidence="1 3">YLM1</strain>
    </source>
</reference>
<gene>
    <name evidence="2" type="ORF">SAMN02910297_00973</name>
    <name evidence="1" type="ORF">YLM1_0205</name>
</gene>
<dbReference type="RefSeq" id="WP_067145452.1">
    <property type="nucleotide sequence ID" value="NZ_CP014265.1"/>
</dbReference>
<dbReference type="EMBL" id="CP014265">
    <property type="protein sequence ID" value="AMK14765.1"/>
    <property type="molecule type" value="Genomic_DNA"/>
</dbReference>
<evidence type="ECO:0000313" key="2">
    <source>
        <dbReference type="EMBL" id="SFL47292.1"/>
    </source>
</evidence>
<evidence type="ECO:0000313" key="3">
    <source>
        <dbReference type="Proteomes" id="UP000066376"/>
    </source>
</evidence>
<dbReference type="Proteomes" id="UP000183442">
    <property type="component" value="Unassembled WGS sequence"/>
</dbReference>
<proteinExistence type="predicted"/>
<dbReference type="AlphaFoldDB" id="A0A126QZF5"/>
<sequence length="68" mass="7719">MQCRMCGYEFDPLSEGLCSSCSGCKGCNKAECPRCGYKNDLSYEKEFDYISRLQAKIKAYKARKARGK</sequence>
<protein>
    <submittedName>
        <fullName evidence="1">Uncharacterized protein</fullName>
    </submittedName>
</protein>
<dbReference type="GeneID" id="28488499"/>
<evidence type="ECO:0000313" key="4">
    <source>
        <dbReference type="Proteomes" id="UP000183442"/>
    </source>
</evidence>
<accession>A0A126QZF5</accession>
<reference evidence="3" key="2">
    <citation type="submission" date="2016-02" db="EMBL/GenBank/DDBJ databases">
        <title>The draft genome sequence of the rumen methanogen Methanobrevibacter olleyae YLM1.</title>
        <authorList>
            <consortium name="New Zealand Agricultural Greenhouse Gas Research Centre/Pastoral Greenhouse Gas Research Consortium"/>
            <person name="Kelly W.J."/>
            <person name="Li D."/>
            <person name="Lambie S.C."/>
            <person name="Attwood G.T."/>
            <person name="Altermann E."/>
            <person name="Leahy S.C."/>
        </authorList>
    </citation>
    <scope>NUCLEOTIDE SEQUENCE [LARGE SCALE GENOMIC DNA]</scope>
    <source>
        <strain evidence="3">YLM1</strain>
    </source>
</reference>
<organism evidence="1 3">
    <name type="scientific">Methanobrevibacter olleyae</name>
    <dbReference type="NCBI Taxonomy" id="294671"/>
    <lineage>
        <taxon>Archaea</taxon>
        <taxon>Methanobacteriati</taxon>
        <taxon>Methanobacteriota</taxon>
        <taxon>Methanomada group</taxon>
        <taxon>Methanobacteria</taxon>
        <taxon>Methanobacteriales</taxon>
        <taxon>Methanobacteriaceae</taxon>
        <taxon>Methanobrevibacter</taxon>
    </lineage>
</organism>
<evidence type="ECO:0000313" key="1">
    <source>
        <dbReference type="EMBL" id="AMK14765.1"/>
    </source>
</evidence>
<keyword evidence="3" id="KW-1185">Reference proteome</keyword>
<dbReference type="Proteomes" id="UP000066376">
    <property type="component" value="Chromosome"/>
</dbReference>
<dbReference type="EMBL" id="FOTL01000013">
    <property type="protein sequence ID" value="SFL47292.1"/>
    <property type="molecule type" value="Genomic_DNA"/>
</dbReference>
<dbReference type="PATRIC" id="fig|294671.3.peg.205"/>